<feature type="compositionally biased region" description="Low complexity" evidence="1">
    <location>
        <begin position="376"/>
        <end position="394"/>
    </location>
</feature>
<feature type="region of interest" description="Disordered" evidence="1">
    <location>
        <begin position="1034"/>
        <end position="1057"/>
    </location>
</feature>
<proteinExistence type="predicted"/>
<feature type="compositionally biased region" description="Polar residues" evidence="1">
    <location>
        <begin position="533"/>
        <end position="543"/>
    </location>
</feature>
<organism evidence="2 3">
    <name type="scientific">Muraenolepis orangiensis</name>
    <name type="common">Patagonian moray cod</name>
    <dbReference type="NCBI Taxonomy" id="630683"/>
    <lineage>
        <taxon>Eukaryota</taxon>
        <taxon>Metazoa</taxon>
        <taxon>Chordata</taxon>
        <taxon>Craniata</taxon>
        <taxon>Vertebrata</taxon>
        <taxon>Euteleostomi</taxon>
        <taxon>Actinopterygii</taxon>
        <taxon>Neopterygii</taxon>
        <taxon>Teleostei</taxon>
        <taxon>Neoteleostei</taxon>
        <taxon>Acanthomorphata</taxon>
        <taxon>Zeiogadaria</taxon>
        <taxon>Gadariae</taxon>
        <taxon>Gadiformes</taxon>
        <taxon>Muraenolepidoidei</taxon>
        <taxon>Muraenolepididae</taxon>
        <taxon>Muraenolepis</taxon>
    </lineage>
</organism>
<protein>
    <recommendedName>
        <fullName evidence="4">Tectonin beta-propeller repeat containing 2</fullName>
    </recommendedName>
</protein>
<dbReference type="Proteomes" id="UP001148018">
    <property type="component" value="Unassembled WGS sequence"/>
</dbReference>
<dbReference type="Pfam" id="PF06462">
    <property type="entry name" value="Hyd_WA"/>
    <property type="match status" value="2"/>
</dbReference>
<sequence length="1057" mass="116821">MATPTPPQSVLREFCPLYYLLNSIPQKVHSLTYSLTHSRVHFQKILFYFEDGMSLMCPCVWVQVQRGFRSMVVYLTALDSSRDFIAVGSSIGVLYLYSRRLSHMDRHHVKLVSQLPGRNKQLRRFDVVGLHVTPVTCLAWSANGAKLFSGDDKGRVVFTALDLDKGECKPVVLLEEPSGIVQLEYSHTVLLVSSQQRALFFSTQQQLLQQLGTKPRKSGRFGACFLPALCKQSDLQVLAARPGFRLWRADIQGMVEDTRLFKGLFSTQAPEFQLFPRPSTAGAYHPADRQLGLLSCFQTDGWLLSWNEYSVYVVDCLNEVVIGALESCGDIVAVSSCQNEVFILKGDRDIIRISSCPEGQSTLGEHSPQQRHPLASSCTHSRSSSITSWDSGSTSLTPDLLELGSKRYSATLDPEELQQELVVKAIRVKKKMRRGRRDSPGPDPLPTPDVDLLLECTFSYMQGSQGPREEEEEFLSPLIGPDEEDEEEEDMVPPCGLVSQMFHSTMSTLDREASDDEEDIYRQAAPPGRDTGNCHSSVQTGGQTDEDEGKPKVDQVRGLFCSPLPDGGLKWQRFEDNVHQVAVSPSGGLLWKVEQKTMTAYACGKVSIKGRRHWYKALDHTASVALSNDSAWILRTNGDLYLQTGGVVWALSEEGAIFYREGLSTFCCEGDTWKNDKISEAQGVQLMCVSLGPSGVVWALDSSGALWFRTGISITDYVVFDQGSLFQTLLQATHSVATVTRTPVERVAECLRVAFLSQQAQCQPSLVSANTTGVWIASGRNHLHVARGNLVGTFWQNVVPRGTVSSTRWTFITTSTLPFRPGTFLWVAQSRKDLFCIWDQDGELRPSSVTLPPEVELSQLSACGDALWGLDTHGYVHIRTLSPSCPIGMHWARLDLSQLGGARLVSVSCGSQNVWAVDSQGLVYFRVGTQPLNPSMMLPAWICIEPPVQPVGVQLVSVHSNPNDRQLWALDNRGSVHVRTGLNEEMPVGTDWEQVPGLAASQLVLSVRTVWVRCPNGEIALTVSGGLAHRLTKPLPHNPAADPAPGTEDLEDEWEVI</sequence>
<dbReference type="Pfam" id="PF19193">
    <property type="entry name" value="Tectonin"/>
    <property type="match status" value="1"/>
</dbReference>
<name>A0A9Q0IX02_9TELE</name>
<reference evidence="2" key="1">
    <citation type="submission" date="2022-07" db="EMBL/GenBank/DDBJ databases">
        <title>Chromosome-level genome of Muraenolepis orangiensis.</title>
        <authorList>
            <person name="Kim J."/>
        </authorList>
    </citation>
    <scope>NUCLEOTIDE SEQUENCE</scope>
    <source>
        <strain evidence="2">KU_S4_2022</strain>
        <tissue evidence="2">Muscle</tissue>
    </source>
</reference>
<dbReference type="InterPro" id="IPR006624">
    <property type="entry name" value="Beta-propeller_rpt_TECPR"/>
</dbReference>
<gene>
    <name evidence="2" type="ORF">NHX12_019876</name>
</gene>
<comment type="caution">
    <text evidence="2">The sequence shown here is derived from an EMBL/GenBank/DDBJ whole genome shotgun (WGS) entry which is preliminary data.</text>
</comment>
<feature type="region of interest" description="Disordered" evidence="1">
    <location>
        <begin position="361"/>
        <end position="394"/>
    </location>
</feature>
<dbReference type="OrthoDB" id="9930272at2759"/>
<dbReference type="EMBL" id="JANIIK010000035">
    <property type="protein sequence ID" value="KAJ3613630.1"/>
    <property type="molecule type" value="Genomic_DNA"/>
</dbReference>
<dbReference type="AlphaFoldDB" id="A0A9Q0IX02"/>
<dbReference type="SMART" id="SM00706">
    <property type="entry name" value="TECPR"/>
    <property type="match status" value="7"/>
</dbReference>
<feature type="compositionally biased region" description="Acidic residues" evidence="1">
    <location>
        <begin position="1048"/>
        <end position="1057"/>
    </location>
</feature>
<accession>A0A9Q0IX02</accession>
<dbReference type="SUPFAM" id="SSF50978">
    <property type="entry name" value="WD40 repeat-like"/>
    <property type="match status" value="1"/>
</dbReference>
<dbReference type="PANTHER" id="PTHR23287:SF16">
    <property type="entry name" value="TECTONIN BETA-PROPELLER REPEAT-CONTAINING PROTEIN 2"/>
    <property type="match status" value="1"/>
</dbReference>
<dbReference type="PANTHER" id="PTHR23287">
    <property type="entry name" value="RUBY-EYE2-LIKE PROTEIN"/>
    <property type="match status" value="1"/>
</dbReference>
<evidence type="ECO:0000313" key="2">
    <source>
        <dbReference type="EMBL" id="KAJ3613630.1"/>
    </source>
</evidence>
<feature type="region of interest" description="Disordered" evidence="1">
    <location>
        <begin position="522"/>
        <end position="552"/>
    </location>
</feature>
<evidence type="ECO:0008006" key="4">
    <source>
        <dbReference type="Google" id="ProtNLM"/>
    </source>
</evidence>
<dbReference type="GO" id="GO:0005737">
    <property type="term" value="C:cytoplasm"/>
    <property type="evidence" value="ECO:0007669"/>
    <property type="project" value="GOC"/>
</dbReference>
<evidence type="ECO:0000313" key="3">
    <source>
        <dbReference type="Proteomes" id="UP001148018"/>
    </source>
</evidence>
<keyword evidence="3" id="KW-1185">Reference proteome</keyword>
<dbReference type="InterPro" id="IPR015943">
    <property type="entry name" value="WD40/YVTN_repeat-like_dom_sf"/>
</dbReference>
<dbReference type="Gene3D" id="2.130.10.10">
    <property type="entry name" value="YVTN repeat-like/Quinoprotein amine dehydrogenase"/>
    <property type="match status" value="1"/>
</dbReference>
<dbReference type="InterPro" id="IPR036322">
    <property type="entry name" value="WD40_repeat_dom_sf"/>
</dbReference>
<dbReference type="GO" id="GO:0032527">
    <property type="term" value="P:protein exit from endoplasmic reticulum"/>
    <property type="evidence" value="ECO:0007669"/>
    <property type="project" value="TreeGrafter"/>
</dbReference>
<evidence type="ECO:0000256" key="1">
    <source>
        <dbReference type="SAM" id="MobiDB-lite"/>
    </source>
</evidence>